<name>A0ABV6KEI1_9BACI</name>
<feature type="signal peptide" evidence="2">
    <location>
        <begin position="1"/>
        <end position="20"/>
    </location>
</feature>
<protein>
    <submittedName>
        <fullName evidence="3">Uncharacterized protein</fullName>
    </submittedName>
</protein>
<feature type="chain" id="PRO_5046988022" evidence="2">
    <location>
        <begin position="21"/>
        <end position="92"/>
    </location>
</feature>
<organism evidence="3 4">
    <name type="scientific">Halalkalibacter kiskunsagensis</name>
    <dbReference type="NCBI Taxonomy" id="1548599"/>
    <lineage>
        <taxon>Bacteria</taxon>
        <taxon>Bacillati</taxon>
        <taxon>Bacillota</taxon>
        <taxon>Bacilli</taxon>
        <taxon>Bacillales</taxon>
        <taxon>Bacillaceae</taxon>
        <taxon>Halalkalibacter</taxon>
    </lineage>
</organism>
<dbReference type="RefSeq" id="WP_335959604.1">
    <property type="nucleotide sequence ID" value="NZ_JAXBLX010000006.1"/>
</dbReference>
<evidence type="ECO:0000313" key="4">
    <source>
        <dbReference type="Proteomes" id="UP001589838"/>
    </source>
</evidence>
<dbReference type="EMBL" id="JBHLUX010000036">
    <property type="protein sequence ID" value="MFC0471732.1"/>
    <property type="molecule type" value="Genomic_DNA"/>
</dbReference>
<gene>
    <name evidence="3" type="ORF">ACFFHM_14820</name>
</gene>
<comment type="caution">
    <text evidence="3">The sequence shown here is derived from an EMBL/GenBank/DDBJ whole genome shotgun (WGS) entry which is preliminary data.</text>
</comment>
<accession>A0ABV6KEI1</accession>
<evidence type="ECO:0000313" key="3">
    <source>
        <dbReference type="EMBL" id="MFC0471732.1"/>
    </source>
</evidence>
<dbReference type="PROSITE" id="PS51257">
    <property type="entry name" value="PROKAR_LIPOPROTEIN"/>
    <property type="match status" value="1"/>
</dbReference>
<keyword evidence="2" id="KW-0732">Signal</keyword>
<feature type="region of interest" description="Disordered" evidence="1">
    <location>
        <begin position="25"/>
        <end position="92"/>
    </location>
</feature>
<reference evidence="3 4" key="1">
    <citation type="submission" date="2024-09" db="EMBL/GenBank/DDBJ databases">
        <authorList>
            <person name="Sun Q."/>
            <person name="Mori K."/>
        </authorList>
    </citation>
    <scope>NUCLEOTIDE SEQUENCE [LARGE SCALE GENOMIC DNA]</scope>
    <source>
        <strain evidence="3 4">NCAIM B.02610</strain>
    </source>
</reference>
<evidence type="ECO:0000256" key="2">
    <source>
        <dbReference type="SAM" id="SignalP"/>
    </source>
</evidence>
<sequence>MKKKLLTTTAVAALTLGLLAACGEPAEEEPVLDDAPAVEDPAGDIEEPVMDEPVEEEPALDDEFETEEEIDVDLEDETGDELTDEEDEEAIN</sequence>
<feature type="compositionally biased region" description="Acidic residues" evidence="1">
    <location>
        <begin position="41"/>
        <end position="92"/>
    </location>
</feature>
<dbReference type="Proteomes" id="UP001589838">
    <property type="component" value="Unassembled WGS sequence"/>
</dbReference>
<evidence type="ECO:0000256" key="1">
    <source>
        <dbReference type="SAM" id="MobiDB-lite"/>
    </source>
</evidence>
<proteinExistence type="predicted"/>
<keyword evidence="4" id="KW-1185">Reference proteome</keyword>